<dbReference type="GeneID" id="28733397"/>
<dbReference type="RefSeq" id="XP_017996054.1">
    <property type="nucleotide sequence ID" value="XM_018141517.1"/>
</dbReference>
<feature type="compositionally biased region" description="Polar residues" evidence="1">
    <location>
        <begin position="46"/>
        <end position="62"/>
    </location>
</feature>
<keyword evidence="3" id="KW-1185">Reference proteome</keyword>
<evidence type="ECO:0008006" key="4">
    <source>
        <dbReference type="Google" id="ProtNLM"/>
    </source>
</evidence>
<proteinExistence type="predicted"/>
<evidence type="ECO:0000313" key="2">
    <source>
        <dbReference type="EMBL" id="KPI36091.1"/>
    </source>
</evidence>
<dbReference type="EMBL" id="LFJN01000034">
    <property type="protein sequence ID" value="KPI36091.1"/>
    <property type="molecule type" value="Genomic_DNA"/>
</dbReference>
<protein>
    <recommendedName>
        <fullName evidence="4">Transcription factor domain-containing protein</fullName>
    </recommendedName>
</protein>
<sequence>MAAGVGFQSPSMISEHAEKIIAAPWAPPRKEMKLLFVVRSGNSSIKTQESQWQINRHAQRNAQSRKEARHRRPLPARPAMERVLHVLKPEAEEKAEDAPKPLSTKQLALTQPTENVDDVHATSLRNVLDCRRLDPFSSGRTPMTPHMESIFVHFANVLLPVIEPIQSERDDFHKWLVPATMAEPALLYALTACFAYDIEMGSAYGFGPTARKSWTTERVMYRIKAIQALNECLADETNA</sequence>
<evidence type="ECO:0000256" key="1">
    <source>
        <dbReference type="SAM" id="MobiDB-lite"/>
    </source>
</evidence>
<dbReference type="Pfam" id="PF11951">
    <property type="entry name" value="Fungal_trans_2"/>
    <property type="match status" value="1"/>
</dbReference>
<evidence type="ECO:0000313" key="3">
    <source>
        <dbReference type="Proteomes" id="UP000038010"/>
    </source>
</evidence>
<accession>A0A0N0NIQ4</accession>
<dbReference type="InterPro" id="IPR021858">
    <property type="entry name" value="Fun_TF"/>
</dbReference>
<organism evidence="2 3">
    <name type="scientific">Cyphellophora attinorum</name>
    <dbReference type="NCBI Taxonomy" id="1664694"/>
    <lineage>
        <taxon>Eukaryota</taxon>
        <taxon>Fungi</taxon>
        <taxon>Dikarya</taxon>
        <taxon>Ascomycota</taxon>
        <taxon>Pezizomycotina</taxon>
        <taxon>Eurotiomycetes</taxon>
        <taxon>Chaetothyriomycetidae</taxon>
        <taxon>Chaetothyriales</taxon>
        <taxon>Cyphellophoraceae</taxon>
        <taxon>Cyphellophora</taxon>
    </lineage>
</organism>
<name>A0A0N0NIQ4_9EURO</name>
<dbReference type="Proteomes" id="UP000038010">
    <property type="component" value="Unassembled WGS sequence"/>
</dbReference>
<dbReference type="OrthoDB" id="4159781at2759"/>
<reference evidence="2 3" key="1">
    <citation type="submission" date="2015-06" db="EMBL/GenBank/DDBJ databases">
        <title>Draft genome of the ant-associated black yeast Phialophora attae CBS 131958.</title>
        <authorList>
            <person name="Moreno L.F."/>
            <person name="Stielow B.J."/>
            <person name="de Hoog S."/>
            <person name="Vicente V.A."/>
            <person name="Weiss V.A."/>
            <person name="de Vries M."/>
            <person name="Cruz L.M."/>
            <person name="Souza E.M."/>
        </authorList>
    </citation>
    <scope>NUCLEOTIDE SEQUENCE [LARGE SCALE GENOMIC DNA]</scope>
    <source>
        <strain evidence="2 3">CBS 131958</strain>
    </source>
</reference>
<comment type="caution">
    <text evidence="2">The sequence shown here is derived from an EMBL/GenBank/DDBJ whole genome shotgun (WGS) entry which is preliminary data.</text>
</comment>
<feature type="region of interest" description="Disordered" evidence="1">
    <location>
        <begin position="46"/>
        <end position="73"/>
    </location>
</feature>
<gene>
    <name evidence="2" type="ORF">AB675_1614</name>
</gene>
<dbReference type="AlphaFoldDB" id="A0A0N0NIQ4"/>
<dbReference type="VEuPathDB" id="FungiDB:AB675_1614"/>